<dbReference type="PANTHER" id="PTHR10585">
    <property type="entry name" value="ER LUMEN PROTEIN RETAINING RECEPTOR"/>
    <property type="match status" value="1"/>
</dbReference>
<evidence type="ECO:0000256" key="7">
    <source>
        <dbReference type="ARBA" id="ARBA00022927"/>
    </source>
</evidence>
<sequence length="256" mass="29692">MAHLVAVLMLLKMAKRGNASVISLKAQELYLVVYLARYLDVFTTWYSLYNTAMKIFYIFATALIVCTLRSGESWHTSYSPSHDSFRHWKFLAIPVFFLASVVHLYGSQLAGFSFMEMLWTYSICLEAVAMWPQLVMFKDDTILKENQGDLKAEILWPIFLFGIYRAFYILSWIYRANTDTRGYRHHPLTYICAVIQVLLYSSFFKKFCRDALAKRNRREPTGEESDLKTPLVTNGERNDNEMVDLELSESSKNADA</sequence>
<keyword evidence="15" id="KW-1185">Reference proteome</keyword>
<evidence type="ECO:0000256" key="1">
    <source>
        <dbReference type="ARBA" id="ARBA00004477"/>
    </source>
</evidence>
<evidence type="ECO:0008006" key="16">
    <source>
        <dbReference type="Google" id="ProtNLM"/>
    </source>
</evidence>
<dbReference type="GO" id="GO:0046923">
    <property type="term" value="F:ER retention sequence binding"/>
    <property type="evidence" value="ECO:0007669"/>
    <property type="project" value="InterPro"/>
</dbReference>
<feature type="signal peptide" evidence="13">
    <location>
        <begin position="1"/>
        <end position="19"/>
    </location>
</feature>
<evidence type="ECO:0000256" key="11">
    <source>
        <dbReference type="SAM" id="MobiDB-lite"/>
    </source>
</evidence>
<dbReference type="GO" id="GO:0005789">
    <property type="term" value="C:endoplasmic reticulum membrane"/>
    <property type="evidence" value="ECO:0007669"/>
    <property type="project" value="UniProtKB-SubCell"/>
</dbReference>
<evidence type="ECO:0000256" key="2">
    <source>
        <dbReference type="ARBA" id="ARBA00010120"/>
    </source>
</evidence>
<reference evidence="14" key="1">
    <citation type="submission" date="2023-08" db="EMBL/GenBank/DDBJ databases">
        <authorList>
            <person name="Audoor S."/>
            <person name="Bilcke G."/>
        </authorList>
    </citation>
    <scope>NUCLEOTIDE SEQUENCE</scope>
</reference>
<comment type="similarity">
    <text evidence="2">Belongs to the ERD2 family.</text>
</comment>
<evidence type="ECO:0000256" key="8">
    <source>
        <dbReference type="ARBA" id="ARBA00022989"/>
    </source>
</evidence>
<accession>A0AAD2JH09</accession>
<keyword evidence="8 12" id="KW-1133">Transmembrane helix</keyword>
<keyword evidence="13" id="KW-0732">Signal</keyword>
<evidence type="ECO:0000256" key="10">
    <source>
        <dbReference type="ARBA" id="ARBA00023170"/>
    </source>
</evidence>
<dbReference type="PRINTS" id="PR00660">
    <property type="entry name" value="ERLUMENR"/>
</dbReference>
<dbReference type="InterPro" id="IPR000133">
    <property type="entry name" value="ER_ret_rcpt"/>
</dbReference>
<keyword evidence="10" id="KW-0675">Receptor</keyword>
<comment type="subcellular location">
    <subcellularLocation>
        <location evidence="1">Endoplasmic reticulum membrane</location>
        <topology evidence="1">Multi-pass membrane protein</topology>
    </subcellularLocation>
</comment>
<feature type="transmembrane region" description="Helical" evidence="12">
    <location>
        <begin position="188"/>
        <end position="208"/>
    </location>
</feature>
<feature type="transmembrane region" description="Helical" evidence="12">
    <location>
        <begin position="118"/>
        <end position="137"/>
    </location>
</feature>
<evidence type="ECO:0000313" key="15">
    <source>
        <dbReference type="Proteomes" id="UP001295423"/>
    </source>
</evidence>
<protein>
    <recommendedName>
        <fullName evidence="16">ER lumen protein-retaining receptor</fullName>
    </recommendedName>
</protein>
<dbReference type="Pfam" id="PF00810">
    <property type="entry name" value="ER_lumen_recept"/>
    <property type="match status" value="1"/>
</dbReference>
<gene>
    <name evidence="14" type="ORF">CYCCA115_LOCUS12347</name>
</gene>
<evidence type="ECO:0000256" key="13">
    <source>
        <dbReference type="SAM" id="SignalP"/>
    </source>
</evidence>
<evidence type="ECO:0000256" key="9">
    <source>
        <dbReference type="ARBA" id="ARBA00023136"/>
    </source>
</evidence>
<dbReference type="Proteomes" id="UP001295423">
    <property type="component" value="Unassembled WGS sequence"/>
</dbReference>
<evidence type="ECO:0000256" key="4">
    <source>
        <dbReference type="ARBA" id="ARBA00022692"/>
    </source>
</evidence>
<keyword evidence="4 12" id="KW-0812">Transmembrane</keyword>
<comment type="caution">
    <text evidence="14">The sequence shown here is derived from an EMBL/GenBank/DDBJ whole genome shotgun (WGS) entry which is preliminary data.</text>
</comment>
<evidence type="ECO:0000256" key="12">
    <source>
        <dbReference type="SAM" id="Phobius"/>
    </source>
</evidence>
<dbReference type="EMBL" id="CAKOGP040001759">
    <property type="protein sequence ID" value="CAJ1949951.1"/>
    <property type="molecule type" value="Genomic_DNA"/>
</dbReference>
<organism evidence="14 15">
    <name type="scientific">Cylindrotheca closterium</name>
    <dbReference type="NCBI Taxonomy" id="2856"/>
    <lineage>
        <taxon>Eukaryota</taxon>
        <taxon>Sar</taxon>
        <taxon>Stramenopiles</taxon>
        <taxon>Ochrophyta</taxon>
        <taxon>Bacillariophyta</taxon>
        <taxon>Bacillariophyceae</taxon>
        <taxon>Bacillariophycidae</taxon>
        <taxon>Bacillariales</taxon>
        <taxon>Bacillariaceae</taxon>
        <taxon>Cylindrotheca</taxon>
    </lineage>
</organism>
<evidence type="ECO:0000256" key="3">
    <source>
        <dbReference type="ARBA" id="ARBA00022448"/>
    </source>
</evidence>
<keyword evidence="9 12" id="KW-0472">Membrane</keyword>
<dbReference type="GO" id="GO:0015031">
    <property type="term" value="P:protein transport"/>
    <property type="evidence" value="ECO:0007669"/>
    <property type="project" value="UniProtKB-KW"/>
</dbReference>
<feature type="region of interest" description="Disordered" evidence="11">
    <location>
        <begin position="219"/>
        <end position="256"/>
    </location>
</feature>
<keyword evidence="5" id="KW-0256">Endoplasmic reticulum</keyword>
<feature type="chain" id="PRO_5042205438" description="ER lumen protein-retaining receptor" evidence="13">
    <location>
        <begin position="20"/>
        <end position="256"/>
    </location>
</feature>
<dbReference type="AlphaFoldDB" id="A0AAD2JH09"/>
<proteinExistence type="inferred from homology"/>
<feature type="transmembrane region" description="Helical" evidence="12">
    <location>
        <begin position="88"/>
        <end position="106"/>
    </location>
</feature>
<dbReference type="GO" id="GO:0006621">
    <property type="term" value="P:protein retention in ER lumen"/>
    <property type="evidence" value="ECO:0007669"/>
    <property type="project" value="InterPro"/>
</dbReference>
<name>A0AAD2JH09_9STRA</name>
<evidence type="ECO:0000256" key="5">
    <source>
        <dbReference type="ARBA" id="ARBA00022824"/>
    </source>
</evidence>
<feature type="transmembrane region" description="Helical" evidence="12">
    <location>
        <begin position="158"/>
        <end position="176"/>
    </location>
</feature>
<evidence type="ECO:0000256" key="6">
    <source>
        <dbReference type="ARBA" id="ARBA00022892"/>
    </source>
</evidence>
<keyword evidence="6" id="KW-0931">ER-Golgi transport</keyword>
<feature type="transmembrane region" description="Helical" evidence="12">
    <location>
        <begin position="43"/>
        <end position="68"/>
    </location>
</feature>
<dbReference type="GO" id="GO:0016192">
    <property type="term" value="P:vesicle-mediated transport"/>
    <property type="evidence" value="ECO:0007669"/>
    <property type="project" value="UniProtKB-KW"/>
</dbReference>
<evidence type="ECO:0000313" key="14">
    <source>
        <dbReference type="EMBL" id="CAJ1949951.1"/>
    </source>
</evidence>
<keyword evidence="3" id="KW-0813">Transport</keyword>
<keyword evidence="7" id="KW-0653">Protein transport</keyword>